<keyword evidence="1" id="KW-0812">Transmembrane</keyword>
<dbReference type="GO" id="GO:0008381">
    <property type="term" value="F:mechanosensitive monoatomic ion channel activity"/>
    <property type="evidence" value="ECO:0007669"/>
    <property type="project" value="InterPro"/>
</dbReference>
<organism evidence="3 4">
    <name type="scientific">Ridgeia piscesae</name>
    <name type="common">Tubeworm</name>
    <dbReference type="NCBI Taxonomy" id="27915"/>
    <lineage>
        <taxon>Eukaryota</taxon>
        <taxon>Metazoa</taxon>
        <taxon>Spiralia</taxon>
        <taxon>Lophotrochozoa</taxon>
        <taxon>Annelida</taxon>
        <taxon>Polychaeta</taxon>
        <taxon>Sedentaria</taxon>
        <taxon>Canalipalpata</taxon>
        <taxon>Sabellida</taxon>
        <taxon>Siboglinidae</taxon>
        <taxon>Ridgeia</taxon>
    </lineage>
</organism>
<dbReference type="AlphaFoldDB" id="A0AAD9UK12"/>
<dbReference type="Pfam" id="PF12166">
    <property type="entry name" value="Piezo_cap"/>
    <property type="match status" value="1"/>
</dbReference>
<dbReference type="PANTHER" id="PTHR47049">
    <property type="entry name" value="PIEZO-TYPE MECHANOSENSITIVE ION CHANNEL HOMOLOG"/>
    <property type="match status" value="1"/>
</dbReference>
<dbReference type="PANTHER" id="PTHR47049:SF2">
    <property type="entry name" value="PIEZO-TYPE MECHANOSENSITIVE ION CHANNEL HOMOLOG"/>
    <property type="match status" value="1"/>
</dbReference>
<protein>
    <recommendedName>
        <fullName evidence="2">Piezo non-specific cation channel cap domain-containing protein</fullName>
    </recommendedName>
</protein>
<reference evidence="3" key="1">
    <citation type="journal article" date="2023" name="Mol. Biol. Evol.">
        <title>Third-Generation Sequencing Reveals the Adaptive Role of the Epigenome in Three Deep-Sea Polychaetes.</title>
        <authorList>
            <person name="Perez M."/>
            <person name="Aroh O."/>
            <person name="Sun Y."/>
            <person name="Lan Y."/>
            <person name="Juniper S.K."/>
            <person name="Young C.R."/>
            <person name="Angers B."/>
            <person name="Qian P.Y."/>
        </authorList>
    </citation>
    <scope>NUCLEOTIDE SEQUENCE</scope>
    <source>
        <strain evidence="3">R07B-5</strain>
    </source>
</reference>
<evidence type="ECO:0000313" key="3">
    <source>
        <dbReference type="EMBL" id="KAK2192102.1"/>
    </source>
</evidence>
<dbReference type="EMBL" id="JAODUO010000038">
    <property type="protein sequence ID" value="KAK2192102.1"/>
    <property type="molecule type" value="Genomic_DNA"/>
</dbReference>
<accession>A0AAD9UK12</accession>
<evidence type="ECO:0000313" key="4">
    <source>
        <dbReference type="Proteomes" id="UP001209878"/>
    </source>
</evidence>
<feature type="transmembrane region" description="Helical" evidence="1">
    <location>
        <begin position="64"/>
        <end position="82"/>
    </location>
</feature>
<sequence>MKVQKHNKMSEAAFQFLKDRYKTNEVSTDHGKLGWWQLWDKRKPRLYEPECEENKKTLNDTLQLLLVIGLYMGIVLVFARYVRFLTQNLSYQVPYMETPYVGRILNLCRNIYIARASGELALEEEMYAKLCFVYRSPQTMIKMTRYKVE</sequence>
<evidence type="ECO:0000259" key="2">
    <source>
        <dbReference type="Pfam" id="PF12166"/>
    </source>
</evidence>
<dbReference type="GO" id="GO:0016020">
    <property type="term" value="C:membrane"/>
    <property type="evidence" value="ECO:0007669"/>
    <property type="project" value="InterPro"/>
</dbReference>
<keyword evidence="4" id="KW-1185">Reference proteome</keyword>
<comment type="caution">
    <text evidence="3">The sequence shown here is derived from an EMBL/GenBank/DDBJ whole genome shotgun (WGS) entry which is preliminary data.</text>
</comment>
<keyword evidence="1" id="KW-1133">Transmembrane helix</keyword>
<feature type="domain" description="Piezo non-specific cation channel cap" evidence="2">
    <location>
        <begin position="54"/>
        <end position="145"/>
    </location>
</feature>
<evidence type="ECO:0000256" key="1">
    <source>
        <dbReference type="SAM" id="Phobius"/>
    </source>
</evidence>
<dbReference type="InterPro" id="IPR027272">
    <property type="entry name" value="Piezo"/>
</dbReference>
<dbReference type="Proteomes" id="UP001209878">
    <property type="component" value="Unassembled WGS sequence"/>
</dbReference>
<name>A0AAD9UK12_RIDPI</name>
<keyword evidence="1" id="KW-0472">Membrane</keyword>
<gene>
    <name evidence="3" type="ORF">NP493_38g01025</name>
</gene>
<proteinExistence type="predicted"/>
<dbReference type="InterPro" id="IPR031334">
    <property type="entry name" value="Piezo_cap_dom"/>
</dbReference>